<evidence type="ECO:0000313" key="3">
    <source>
        <dbReference type="Proteomes" id="UP000247498"/>
    </source>
</evidence>
<comment type="caution">
    <text evidence="2">The sequence shown here is derived from an EMBL/GenBank/DDBJ whole genome shotgun (WGS) entry which is preliminary data.</text>
</comment>
<accession>A0A2V0PIF2</accession>
<feature type="compositionally biased region" description="Low complexity" evidence="1">
    <location>
        <begin position="273"/>
        <end position="283"/>
    </location>
</feature>
<dbReference type="Proteomes" id="UP000247498">
    <property type="component" value="Unassembled WGS sequence"/>
</dbReference>
<feature type="compositionally biased region" description="Low complexity" evidence="1">
    <location>
        <begin position="157"/>
        <end position="214"/>
    </location>
</feature>
<feature type="region of interest" description="Disordered" evidence="1">
    <location>
        <begin position="431"/>
        <end position="479"/>
    </location>
</feature>
<feature type="compositionally biased region" description="Basic and acidic residues" evidence="1">
    <location>
        <begin position="249"/>
        <end position="271"/>
    </location>
</feature>
<name>A0A2V0PIF2_9CHLO</name>
<evidence type="ECO:0000313" key="2">
    <source>
        <dbReference type="EMBL" id="GBF97680.1"/>
    </source>
</evidence>
<keyword evidence="3" id="KW-1185">Reference proteome</keyword>
<feature type="compositionally biased region" description="Low complexity" evidence="1">
    <location>
        <begin position="221"/>
        <end position="239"/>
    </location>
</feature>
<feature type="region of interest" description="Disordered" evidence="1">
    <location>
        <begin position="14"/>
        <end position="36"/>
    </location>
</feature>
<reference evidence="2 3" key="1">
    <citation type="journal article" date="2018" name="Sci. Rep.">
        <title>Raphidocelis subcapitata (=Pseudokirchneriella subcapitata) provides an insight into genome evolution and environmental adaptations in the Sphaeropleales.</title>
        <authorList>
            <person name="Suzuki S."/>
            <person name="Yamaguchi H."/>
            <person name="Nakajima N."/>
            <person name="Kawachi M."/>
        </authorList>
    </citation>
    <scope>NUCLEOTIDE SEQUENCE [LARGE SCALE GENOMIC DNA]</scope>
    <source>
        <strain evidence="2 3">NIES-35</strain>
    </source>
</reference>
<feature type="compositionally biased region" description="Low complexity" evidence="1">
    <location>
        <begin position="431"/>
        <end position="450"/>
    </location>
</feature>
<feature type="compositionally biased region" description="Basic residues" evidence="1">
    <location>
        <begin position="106"/>
        <end position="117"/>
    </location>
</feature>
<dbReference type="EMBL" id="BDRX01000105">
    <property type="protein sequence ID" value="GBF97680.1"/>
    <property type="molecule type" value="Genomic_DNA"/>
</dbReference>
<feature type="region of interest" description="Disordered" evidence="1">
    <location>
        <begin position="396"/>
        <end position="419"/>
    </location>
</feature>
<proteinExistence type="predicted"/>
<gene>
    <name evidence="2" type="ORF">Rsub_09738</name>
</gene>
<organism evidence="2 3">
    <name type="scientific">Raphidocelis subcapitata</name>
    <dbReference type="NCBI Taxonomy" id="307507"/>
    <lineage>
        <taxon>Eukaryota</taxon>
        <taxon>Viridiplantae</taxon>
        <taxon>Chlorophyta</taxon>
        <taxon>core chlorophytes</taxon>
        <taxon>Chlorophyceae</taxon>
        <taxon>CS clade</taxon>
        <taxon>Sphaeropleales</taxon>
        <taxon>Selenastraceae</taxon>
        <taxon>Raphidocelis</taxon>
    </lineage>
</organism>
<feature type="compositionally biased region" description="Gly residues" evidence="1">
    <location>
        <begin position="451"/>
        <end position="465"/>
    </location>
</feature>
<protein>
    <submittedName>
        <fullName evidence="2">Uncharacterized protein</fullName>
    </submittedName>
</protein>
<feature type="region of interest" description="Disordered" evidence="1">
    <location>
        <begin position="84"/>
        <end position="310"/>
    </location>
</feature>
<evidence type="ECO:0000256" key="1">
    <source>
        <dbReference type="SAM" id="MobiDB-lite"/>
    </source>
</evidence>
<dbReference type="InParanoid" id="A0A2V0PIF2"/>
<dbReference type="AlphaFoldDB" id="A0A2V0PIF2"/>
<sequence>MSQDGATRAISTLQYKKDKLHPKPGSQPPPGFGAILGDAASRAAEAVAVAAGRAAAGAARRQSEIILQNEGYIFQQLVAPVKEERAGDRLAGRRHTVARLQSTKSARSRARAASARKVRFDDPSRTPATAGGGPAASRADARADLVVSGVAPPTRTSGAGSAGADSRRASGSGSGAAAAQGLKARRAASGTGETAGAAAAAERAGSGGAALPSAGEGGAVAGAAGPSSSQAPPRQRPASGVHVRQAGAADEHSPSDHQGLEEGQRKLHEEELGAQQQQAAANLAEKELSWLRAATQKPQPVQQPDAPGEGFRRLAAIPNEIFDRWSSGAGAGAGAPGAALTGTAASVLAAGGVGAAPGGAAAAAAAGATGLASGRAHASASGALLGSAAARAAVGGGRRSLDTAMAPPRRGAGVVEARKTVDAVVTVPASRGAAAAAPIAGAARPAASGRGVRGGPPAGGSGSDGGAAPRSGLQLPPRQ</sequence>